<dbReference type="InterPro" id="IPR000223">
    <property type="entry name" value="Pept_S26A_signal_pept_1"/>
</dbReference>
<dbReference type="SUPFAM" id="SSF51306">
    <property type="entry name" value="LexA/Signal peptidase"/>
    <property type="match status" value="1"/>
</dbReference>
<feature type="transmembrane region" description="Helical" evidence="5">
    <location>
        <begin position="87"/>
        <end position="106"/>
    </location>
</feature>
<dbReference type="PRINTS" id="PR00727">
    <property type="entry name" value="LEADERPTASE"/>
</dbReference>
<dbReference type="Pfam" id="PF10502">
    <property type="entry name" value="Peptidase_S26"/>
    <property type="match status" value="1"/>
</dbReference>
<protein>
    <recommendedName>
        <fullName evidence="2 5">Signal peptidase I</fullName>
        <ecNumber evidence="5">3.4.21.89</ecNumber>
    </recommendedName>
</protein>
<comment type="caution">
    <text evidence="5">Lacks conserved residue(s) required for the propagation of feature annotation.</text>
</comment>
<gene>
    <name evidence="7" type="ORF">MEBOL_007269</name>
</gene>
<dbReference type="CDD" id="cd06530">
    <property type="entry name" value="S26_SPase_I"/>
    <property type="match status" value="1"/>
</dbReference>
<dbReference type="Gene3D" id="2.10.109.10">
    <property type="entry name" value="Umud Fragment, subunit A"/>
    <property type="match status" value="1"/>
</dbReference>
<dbReference type="PANTHER" id="PTHR43390">
    <property type="entry name" value="SIGNAL PEPTIDASE I"/>
    <property type="match status" value="1"/>
</dbReference>
<dbReference type="PANTHER" id="PTHR43390:SF1">
    <property type="entry name" value="CHLOROPLAST PROCESSING PEPTIDASE"/>
    <property type="match status" value="1"/>
</dbReference>
<dbReference type="NCBIfam" id="TIGR02227">
    <property type="entry name" value="sigpep_I_bact"/>
    <property type="match status" value="1"/>
</dbReference>
<dbReference type="GO" id="GO:0004252">
    <property type="term" value="F:serine-type endopeptidase activity"/>
    <property type="evidence" value="ECO:0007669"/>
    <property type="project" value="InterPro"/>
</dbReference>
<keyword evidence="8" id="KW-1185">Reference proteome</keyword>
<dbReference type="KEGG" id="mbd:MEBOL_007269"/>
<name>A0A250IRI9_9BACT</name>
<feature type="domain" description="Peptidase S26" evidence="6">
    <location>
        <begin position="94"/>
        <end position="291"/>
    </location>
</feature>
<dbReference type="GO" id="GO:0009003">
    <property type="term" value="F:signal peptidase activity"/>
    <property type="evidence" value="ECO:0007669"/>
    <property type="project" value="UniProtKB-EC"/>
</dbReference>
<evidence type="ECO:0000256" key="2">
    <source>
        <dbReference type="ARBA" id="ARBA00019232"/>
    </source>
</evidence>
<dbReference type="GO" id="GO:0016020">
    <property type="term" value="C:membrane"/>
    <property type="evidence" value="ECO:0007669"/>
    <property type="project" value="UniProtKB-SubCell"/>
</dbReference>
<keyword evidence="5" id="KW-1133">Transmembrane helix</keyword>
<feature type="transmembrane region" description="Helical" evidence="5">
    <location>
        <begin position="52"/>
        <end position="75"/>
    </location>
</feature>
<comment type="catalytic activity">
    <reaction evidence="5">
        <text>Cleavage of hydrophobic, N-terminal signal or leader sequences from secreted and periplasmic proteins.</text>
        <dbReference type="EC" id="3.4.21.89"/>
    </reaction>
</comment>
<dbReference type="InterPro" id="IPR036286">
    <property type="entry name" value="LexA/Signal_pep-like_sf"/>
</dbReference>
<keyword evidence="3 5" id="KW-0645">Protease</keyword>
<comment type="subcellular location">
    <subcellularLocation>
        <location evidence="5">Membrane</location>
        <topology evidence="5">Single-pass type II membrane protein</topology>
    </subcellularLocation>
</comment>
<keyword evidence="5" id="KW-0812">Transmembrane</keyword>
<dbReference type="OrthoDB" id="9815782at2"/>
<evidence type="ECO:0000256" key="3">
    <source>
        <dbReference type="ARBA" id="ARBA00022670"/>
    </source>
</evidence>
<keyword evidence="5" id="KW-0472">Membrane</keyword>
<dbReference type="Proteomes" id="UP000217289">
    <property type="component" value="Chromosome"/>
</dbReference>
<proteinExistence type="inferred from homology"/>
<evidence type="ECO:0000256" key="5">
    <source>
        <dbReference type="RuleBase" id="RU362042"/>
    </source>
</evidence>
<dbReference type="AlphaFoldDB" id="A0A250IRI9"/>
<comment type="similarity">
    <text evidence="1 5">Belongs to the peptidase S26 family.</text>
</comment>
<keyword evidence="4 5" id="KW-0378">Hydrolase</keyword>
<dbReference type="GO" id="GO:0006465">
    <property type="term" value="P:signal peptide processing"/>
    <property type="evidence" value="ECO:0007669"/>
    <property type="project" value="InterPro"/>
</dbReference>
<dbReference type="EMBL" id="CP022163">
    <property type="protein sequence ID" value="ATB33771.1"/>
    <property type="molecule type" value="Genomic_DNA"/>
</dbReference>
<evidence type="ECO:0000313" key="8">
    <source>
        <dbReference type="Proteomes" id="UP000217289"/>
    </source>
</evidence>
<sequence>MRGMSPSLPVSRWRRVLAVLLSITPGCGHVLLGRWRRGLVWLGAMLLAQASIAFLGFAGLVITLGGMLGAAVDVVRLPPRETGVPRAGWVVLTLVGFWMVASLVGMTTRTWLAEPFTVPSVSMLPTLLPGDHFYTDKRVASPWRRPVERGEVIVFRPPPQPEVRYVMRAVALAGDTVAVRCGRLSLDGQEVERRTLGDCVGLSGVEDSCQRDEELLGEHPHGVLGWGSCMSAMDFPSDAGCPEKMETREAGCVVPEGHVFVLGDNRDNASDSRFWGPLPVEEVVGAARFIHFSWRPGGEGIRWGRIGTEVR</sequence>
<reference evidence="7 8" key="1">
    <citation type="submission" date="2017-06" db="EMBL/GenBank/DDBJ databases">
        <authorList>
            <person name="Kim H.J."/>
            <person name="Triplett B.A."/>
        </authorList>
    </citation>
    <scope>NUCLEOTIDE SEQUENCE [LARGE SCALE GENOMIC DNA]</scope>
    <source>
        <strain evidence="7 8">DSM 14713</strain>
    </source>
</reference>
<organism evidence="7 8">
    <name type="scientific">Melittangium boletus DSM 14713</name>
    <dbReference type="NCBI Taxonomy" id="1294270"/>
    <lineage>
        <taxon>Bacteria</taxon>
        <taxon>Pseudomonadati</taxon>
        <taxon>Myxococcota</taxon>
        <taxon>Myxococcia</taxon>
        <taxon>Myxococcales</taxon>
        <taxon>Cystobacterineae</taxon>
        <taxon>Archangiaceae</taxon>
        <taxon>Melittangium</taxon>
    </lineage>
</organism>
<dbReference type="EC" id="3.4.21.89" evidence="5"/>
<dbReference type="InterPro" id="IPR019756">
    <property type="entry name" value="Pept_S26A_signal_pept_1_Ser-AS"/>
</dbReference>
<evidence type="ECO:0000259" key="6">
    <source>
        <dbReference type="Pfam" id="PF10502"/>
    </source>
</evidence>
<accession>A0A250IRI9</accession>
<evidence type="ECO:0000256" key="1">
    <source>
        <dbReference type="ARBA" id="ARBA00009370"/>
    </source>
</evidence>
<dbReference type="PROSITE" id="PS00501">
    <property type="entry name" value="SPASE_I_1"/>
    <property type="match status" value="1"/>
</dbReference>
<evidence type="ECO:0000313" key="7">
    <source>
        <dbReference type="EMBL" id="ATB33771.1"/>
    </source>
</evidence>
<dbReference type="RefSeq" id="WP_095981758.1">
    <property type="nucleotide sequence ID" value="NZ_CP022163.1"/>
</dbReference>
<dbReference type="InterPro" id="IPR019533">
    <property type="entry name" value="Peptidase_S26"/>
</dbReference>
<evidence type="ECO:0000256" key="4">
    <source>
        <dbReference type="ARBA" id="ARBA00022801"/>
    </source>
</evidence>